<keyword evidence="1" id="KW-1133">Transmembrane helix</keyword>
<keyword evidence="1" id="KW-0812">Transmembrane</keyword>
<comment type="caution">
    <text evidence="2">The sequence shown here is derived from an EMBL/GenBank/DDBJ whole genome shotgun (WGS) entry which is preliminary data.</text>
</comment>
<dbReference type="PANTHER" id="PTHR34219:SF4">
    <property type="entry name" value="PEPSY DOMAIN-CONTAINING PROTEIN"/>
    <property type="match status" value="1"/>
</dbReference>
<feature type="transmembrane region" description="Helical" evidence="1">
    <location>
        <begin position="452"/>
        <end position="470"/>
    </location>
</feature>
<dbReference type="EMBL" id="JBFNXR010000031">
    <property type="protein sequence ID" value="MEW9855340.1"/>
    <property type="molecule type" value="Genomic_DNA"/>
</dbReference>
<proteinExistence type="predicted"/>
<evidence type="ECO:0000313" key="3">
    <source>
        <dbReference type="Proteomes" id="UP001556118"/>
    </source>
</evidence>
<gene>
    <name evidence="2" type="ORF">ABUH87_09180</name>
</gene>
<feature type="transmembrane region" description="Helical" evidence="1">
    <location>
        <begin position="21"/>
        <end position="40"/>
    </location>
</feature>
<reference evidence="2 3" key="1">
    <citation type="submission" date="2024-06" db="EMBL/GenBank/DDBJ databases">
        <title>Novosphingobium rhizovicinus M1R2S20.</title>
        <authorList>
            <person name="Sun J.-Q."/>
        </authorList>
    </citation>
    <scope>NUCLEOTIDE SEQUENCE [LARGE SCALE GENOMIC DNA]</scope>
    <source>
        <strain evidence="2 3">M1R2S20</strain>
    </source>
</reference>
<evidence type="ECO:0000313" key="2">
    <source>
        <dbReference type="EMBL" id="MEW9855340.1"/>
    </source>
</evidence>
<protein>
    <submittedName>
        <fullName evidence="2">PepSY-associated TM helix domain-containing protein</fullName>
    </submittedName>
</protein>
<keyword evidence="3" id="KW-1185">Reference proteome</keyword>
<keyword evidence="1" id="KW-0472">Membrane</keyword>
<feature type="transmembrane region" description="Helical" evidence="1">
    <location>
        <begin position="397"/>
        <end position="418"/>
    </location>
</feature>
<dbReference type="PANTHER" id="PTHR34219">
    <property type="entry name" value="IRON-REGULATED INNER MEMBRANE PROTEIN-RELATED"/>
    <property type="match status" value="1"/>
</dbReference>
<dbReference type="InterPro" id="IPR005625">
    <property type="entry name" value="PepSY-ass_TM"/>
</dbReference>
<dbReference type="Pfam" id="PF03929">
    <property type="entry name" value="PepSY_TM"/>
    <property type="match status" value="1"/>
</dbReference>
<accession>A0ABV3RBK4</accession>
<feature type="transmembrane region" description="Helical" evidence="1">
    <location>
        <begin position="352"/>
        <end position="376"/>
    </location>
</feature>
<dbReference type="RefSeq" id="WP_367772744.1">
    <property type="nucleotide sequence ID" value="NZ_JBFNXR010000031.1"/>
</dbReference>
<evidence type="ECO:0000256" key="1">
    <source>
        <dbReference type="SAM" id="Phobius"/>
    </source>
</evidence>
<feature type="transmembrane region" description="Helical" evidence="1">
    <location>
        <begin position="482"/>
        <end position="506"/>
    </location>
</feature>
<name>A0ABV3RBK4_9SPHN</name>
<feature type="transmembrane region" description="Helical" evidence="1">
    <location>
        <begin position="209"/>
        <end position="240"/>
    </location>
</feature>
<feature type="transmembrane region" description="Helical" evidence="1">
    <location>
        <begin position="424"/>
        <end position="445"/>
    </location>
</feature>
<dbReference type="Proteomes" id="UP001556118">
    <property type="component" value="Unassembled WGS sequence"/>
</dbReference>
<feature type="transmembrane region" description="Helical" evidence="1">
    <location>
        <begin position="156"/>
        <end position="178"/>
    </location>
</feature>
<organism evidence="2 3">
    <name type="scientific">Novosphingobium rhizovicinum</name>
    <dbReference type="NCBI Taxonomy" id="3228928"/>
    <lineage>
        <taxon>Bacteria</taxon>
        <taxon>Pseudomonadati</taxon>
        <taxon>Pseudomonadota</taxon>
        <taxon>Alphaproteobacteria</taxon>
        <taxon>Sphingomonadales</taxon>
        <taxon>Sphingomonadaceae</taxon>
        <taxon>Novosphingobium</taxon>
    </lineage>
</organism>
<sequence length="526" mass="55747">MIALPKEETKLMVAVHGWSGIILGLLLYAVVLTGTAAVFAEEIGVWSAGHVTSESAFERPIAGPIQELGAQTPEEYREAVDLFETGDHDLGMFFHRHEMEDGMPVSRGWFYLVGADGTLKERSFGTSEDVFGARNDNAFSTFLVETHVRLHVPDPYGLILTGVLGLAMLVAAISGLLIHRHLFKDIFTLRRGAKPVLLNRDRHSVAGTWSLPFAFVLAFTGSFFSFFGTIGVPIVAMAAFGGDVEALNEAVFGSPGTPDARPAPTAGLDRITADAIDRAGAIPTFATIENFGRADAKVTTYHPPASGDIAPVSLVYNGADGTFENQKPLIGPRPSTGGTLAAVMSPLHFGNFAGIVSKAIWFGLGFAMCYVTYTGLRLWLVRREAGSRSLDWLDRSLVIVGLGLPLALLGSGIAFLLTMPLGTATFWTPAGFLIASAMVIAAGAFWRSAASFAQVLVAMTGVVMVALPPLRLMNGGPGWTTALAAGQWVIVAVDLALVVSGAALLWRLRLPARADAGVAPILQAAE</sequence>